<sequence>MQAAMKLQQNAAAKASRALESRIRLCPPMELEEGGTNPCLVPASERFTSKLTMDILPDLELCSIVSESQRVLEEMRKAFTELDQENPPQYTGPFPLRIPPPPYHLLHEMQIPRSSKPTPAPLVSSQSSQVDGWTRSDQKQEPRLDSKGRVVPHSKPQAHWPQPPLGPPSAAGPFGPPSAAPSKPLPMGFPGYPAGQGPRPPRYEPTSLSGLPGSRPSDLLPRCAGSYRLTCFPVTPDRIHTARH</sequence>
<name>A0A165GN55_9BASI</name>
<proteinExistence type="predicted"/>
<evidence type="ECO:0000313" key="2">
    <source>
        <dbReference type="EMBL" id="KZT58274.1"/>
    </source>
</evidence>
<reference evidence="2 3" key="1">
    <citation type="journal article" date="2016" name="Mol. Biol. Evol.">
        <title>Comparative Genomics of Early-Diverging Mushroom-Forming Fungi Provides Insights into the Origins of Lignocellulose Decay Capabilities.</title>
        <authorList>
            <person name="Nagy L.G."/>
            <person name="Riley R."/>
            <person name="Tritt A."/>
            <person name="Adam C."/>
            <person name="Daum C."/>
            <person name="Floudas D."/>
            <person name="Sun H."/>
            <person name="Yadav J.S."/>
            <person name="Pangilinan J."/>
            <person name="Larsson K.H."/>
            <person name="Matsuura K."/>
            <person name="Barry K."/>
            <person name="Labutti K."/>
            <person name="Kuo R."/>
            <person name="Ohm R.A."/>
            <person name="Bhattacharya S.S."/>
            <person name="Shirouzu T."/>
            <person name="Yoshinaga Y."/>
            <person name="Martin F.M."/>
            <person name="Grigoriev I.V."/>
            <person name="Hibbett D.S."/>
        </authorList>
    </citation>
    <scope>NUCLEOTIDE SEQUENCE [LARGE SCALE GENOMIC DNA]</scope>
    <source>
        <strain evidence="2 3">HHB12733</strain>
    </source>
</reference>
<feature type="compositionally biased region" description="Polar residues" evidence="1">
    <location>
        <begin position="112"/>
        <end position="131"/>
    </location>
</feature>
<dbReference type="EMBL" id="KV423953">
    <property type="protein sequence ID" value="KZT58274.1"/>
    <property type="molecule type" value="Genomic_DNA"/>
</dbReference>
<dbReference type="AlphaFoldDB" id="A0A165GN55"/>
<evidence type="ECO:0000313" key="3">
    <source>
        <dbReference type="Proteomes" id="UP000076842"/>
    </source>
</evidence>
<feature type="region of interest" description="Disordered" evidence="1">
    <location>
        <begin position="83"/>
        <end position="217"/>
    </location>
</feature>
<organism evidence="2 3">
    <name type="scientific">Calocera cornea HHB12733</name>
    <dbReference type="NCBI Taxonomy" id="1353952"/>
    <lineage>
        <taxon>Eukaryota</taxon>
        <taxon>Fungi</taxon>
        <taxon>Dikarya</taxon>
        <taxon>Basidiomycota</taxon>
        <taxon>Agaricomycotina</taxon>
        <taxon>Dacrymycetes</taxon>
        <taxon>Dacrymycetales</taxon>
        <taxon>Dacrymycetaceae</taxon>
        <taxon>Calocera</taxon>
    </lineage>
</organism>
<dbReference type="InParanoid" id="A0A165GN55"/>
<gene>
    <name evidence="2" type="ORF">CALCODRAFT_255013</name>
</gene>
<evidence type="ECO:0000256" key="1">
    <source>
        <dbReference type="SAM" id="MobiDB-lite"/>
    </source>
</evidence>
<accession>A0A165GN55</accession>
<dbReference type="Proteomes" id="UP000076842">
    <property type="component" value="Unassembled WGS sequence"/>
</dbReference>
<feature type="compositionally biased region" description="Basic and acidic residues" evidence="1">
    <location>
        <begin position="134"/>
        <end position="148"/>
    </location>
</feature>
<protein>
    <submittedName>
        <fullName evidence="2">Uncharacterized protein</fullName>
    </submittedName>
</protein>
<keyword evidence="3" id="KW-1185">Reference proteome</keyword>